<dbReference type="InterPro" id="IPR018222">
    <property type="entry name" value="Nuclear_transport_factor_2_euk"/>
</dbReference>
<dbReference type="Gene3D" id="3.30.70.330">
    <property type="match status" value="1"/>
</dbReference>
<dbReference type="SMART" id="SM00360">
    <property type="entry name" value="RRM"/>
    <property type="match status" value="1"/>
</dbReference>
<dbReference type="InterPro" id="IPR000504">
    <property type="entry name" value="RRM_dom"/>
</dbReference>
<feature type="domain" description="NTF2" evidence="5">
    <location>
        <begin position="13"/>
        <end position="129"/>
    </location>
</feature>
<proteinExistence type="predicted"/>
<dbReference type="Pfam" id="PF02136">
    <property type="entry name" value="NTF2"/>
    <property type="match status" value="1"/>
</dbReference>
<dbReference type="PaxDb" id="4097-A0A1S3YM74"/>
<dbReference type="SUPFAM" id="SSF54427">
    <property type="entry name" value="NTF2-like"/>
    <property type="match status" value="1"/>
</dbReference>
<gene>
    <name evidence="7" type="primary">LOC107777572</name>
</gene>
<dbReference type="GO" id="GO:0003729">
    <property type="term" value="F:mRNA binding"/>
    <property type="evidence" value="ECO:0000318"/>
    <property type="project" value="GO_Central"/>
</dbReference>
<dbReference type="InterPro" id="IPR032710">
    <property type="entry name" value="NTF2-like_dom_sf"/>
</dbReference>
<dbReference type="Proteomes" id="UP000790787">
    <property type="component" value="Chromosome 24"/>
</dbReference>
<dbReference type="SMR" id="A0A1S3YM74"/>
<keyword evidence="1 2" id="KW-0694">RNA-binding</keyword>
<dbReference type="CDD" id="cd00780">
    <property type="entry name" value="NTF2"/>
    <property type="match status" value="1"/>
</dbReference>
<dbReference type="PROSITE" id="PS50177">
    <property type="entry name" value="NTF2_DOMAIN"/>
    <property type="match status" value="1"/>
</dbReference>
<evidence type="ECO:0000313" key="6">
    <source>
        <dbReference type="Proteomes" id="UP000790787"/>
    </source>
</evidence>
<dbReference type="STRING" id="4097.A0A1S3YM74"/>
<dbReference type="InterPro" id="IPR012677">
    <property type="entry name" value="Nucleotide-bd_a/b_plait_sf"/>
</dbReference>
<evidence type="ECO:0000259" key="4">
    <source>
        <dbReference type="PROSITE" id="PS50102"/>
    </source>
</evidence>
<sequence length="407" mass="45069">MATQTSEHSADTVARAFVDQYYRILHMFIDQSYRFYKDESVLSWAQPDGELKSATTTDGIAEFIKSSHFKNSKVEVATIDSQVSAAGGFLVVVTATLIGQDESRKSFSQTFFLAPQEKGYFVLNDIFRFVGVVESSTVVTDKDEETASVAALEDKVEENVKAIESEVGENVNEVSEKSEAKVTTDDEVDNKPSVTSNETEQPVVETTSNAPKVTYASMMKMGRSAPPTNAPHRVVRVAANADLHPAPKKPQANGLLKAMASNSNGMPKAQEHNNNSDEEIECKSVYIGGLPTNTTSSELYTIVRQFGPVHSRDVQIKTYEEDGYCCGFVHFQDVVSARNAVQMHHIIVRGREAYIRFKRNKARGDRATSPSGRGGFRDGNGYDLRSRPESSEGRKGEGYQQNYRRRD</sequence>
<feature type="compositionally biased region" description="Polar residues" evidence="3">
    <location>
        <begin position="192"/>
        <end position="206"/>
    </location>
</feature>
<feature type="region of interest" description="Disordered" evidence="3">
    <location>
        <begin position="168"/>
        <end position="206"/>
    </location>
</feature>
<evidence type="ECO:0000256" key="3">
    <source>
        <dbReference type="SAM" id="MobiDB-lite"/>
    </source>
</evidence>
<keyword evidence="6" id="KW-1185">Reference proteome</keyword>
<evidence type="ECO:0000259" key="5">
    <source>
        <dbReference type="PROSITE" id="PS50177"/>
    </source>
</evidence>
<protein>
    <submittedName>
        <fullName evidence="7">G3BP-like protein</fullName>
    </submittedName>
    <submittedName>
        <fullName evidence="7">Nuclear transport factor 2-like</fullName>
    </submittedName>
</protein>
<dbReference type="Gene3D" id="3.10.450.50">
    <property type="match status" value="1"/>
</dbReference>
<feature type="compositionally biased region" description="Basic and acidic residues" evidence="3">
    <location>
        <begin position="384"/>
        <end position="397"/>
    </location>
</feature>
<dbReference type="OrthoDB" id="339151at2759"/>
<evidence type="ECO:0000313" key="7">
    <source>
        <dbReference type="RefSeq" id="XP_016453112.1"/>
    </source>
</evidence>
<dbReference type="RefSeq" id="XP_016453112.1">
    <property type="nucleotide sequence ID" value="XM_016597626.2"/>
</dbReference>
<accession>A0A1S3YM74</accession>
<dbReference type="SUPFAM" id="SSF54928">
    <property type="entry name" value="RNA-binding domain, RBD"/>
    <property type="match status" value="1"/>
</dbReference>
<dbReference type="InterPro" id="IPR039539">
    <property type="entry name" value="Ras_GTPase_bind_prot"/>
</dbReference>
<dbReference type="KEGG" id="nta:107777572"/>
<dbReference type="PANTHER" id="PTHR10693:SF52">
    <property type="entry name" value="RAS GTPASE-ACTIVATING BINDING-LIKE PROTEIN"/>
    <property type="match status" value="1"/>
</dbReference>
<feature type="compositionally biased region" description="Basic and acidic residues" evidence="3">
    <location>
        <begin position="174"/>
        <end position="184"/>
    </location>
</feature>
<organism evidence="6 7">
    <name type="scientific">Nicotiana tabacum</name>
    <name type="common">Common tobacco</name>
    <dbReference type="NCBI Taxonomy" id="4097"/>
    <lineage>
        <taxon>Eukaryota</taxon>
        <taxon>Viridiplantae</taxon>
        <taxon>Streptophyta</taxon>
        <taxon>Embryophyta</taxon>
        <taxon>Tracheophyta</taxon>
        <taxon>Spermatophyta</taxon>
        <taxon>Magnoliopsida</taxon>
        <taxon>eudicotyledons</taxon>
        <taxon>Gunneridae</taxon>
        <taxon>Pentapetalae</taxon>
        <taxon>asterids</taxon>
        <taxon>lamiids</taxon>
        <taxon>Solanales</taxon>
        <taxon>Solanaceae</taxon>
        <taxon>Nicotianoideae</taxon>
        <taxon>Nicotianeae</taxon>
        <taxon>Nicotiana</taxon>
    </lineage>
</organism>
<dbReference type="InterPro" id="IPR002075">
    <property type="entry name" value="NTF2_dom"/>
</dbReference>
<feature type="domain" description="RRM" evidence="4">
    <location>
        <begin position="283"/>
        <end position="360"/>
    </location>
</feature>
<dbReference type="CDD" id="cd00590">
    <property type="entry name" value="RRM_SF"/>
    <property type="match status" value="1"/>
</dbReference>
<dbReference type="GeneID" id="107777572"/>
<dbReference type="OMA" id="RYNEHEN"/>
<reference evidence="7" key="2">
    <citation type="submission" date="2025-08" db="UniProtKB">
        <authorList>
            <consortium name="RefSeq"/>
        </authorList>
    </citation>
    <scope>IDENTIFICATION</scope>
    <source>
        <tissue evidence="7">Leaf</tissue>
    </source>
</reference>
<name>A0A1S3YM74_TOBAC</name>
<dbReference type="Pfam" id="PF00076">
    <property type="entry name" value="RRM_1"/>
    <property type="match status" value="1"/>
</dbReference>
<dbReference type="InterPro" id="IPR035979">
    <property type="entry name" value="RBD_domain_sf"/>
</dbReference>
<evidence type="ECO:0000256" key="2">
    <source>
        <dbReference type="PROSITE-ProRule" id="PRU00176"/>
    </source>
</evidence>
<dbReference type="RefSeq" id="XP_016453112.1">
    <property type="nucleotide sequence ID" value="XM_016597626.1"/>
</dbReference>
<dbReference type="GO" id="GO:0005829">
    <property type="term" value="C:cytosol"/>
    <property type="evidence" value="ECO:0000318"/>
    <property type="project" value="GO_Central"/>
</dbReference>
<dbReference type="PANTHER" id="PTHR10693">
    <property type="entry name" value="RAS GTPASE-ACTIVATING PROTEIN-BINDING PROTEIN"/>
    <property type="match status" value="1"/>
</dbReference>
<dbReference type="PROSITE" id="PS50102">
    <property type="entry name" value="RRM"/>
    <property type="match status" value="1"/>
</dbReference>
<feature type="region of interest" description="Disordered" evidence="3">
    <location>
        <begin position="361"/>
        <end position="407"/>
    </location>
</feature>
<evidence type="ECO:0000256" key="1">
    <source>
        <dbReference type="ARBA" id="ARBA00022884"/>
    </source>
</evidence>
<reference evidence="6" key="1">
    <citation type="journal article" date="2014" name="Nat. Commun.">
        <title>The tobacco genome sequence and its comparison with those of tomato and potato.</title>
        <authorList>
            <person name="Sierro N."/>
            <person name="Battey J.N."/>
            <person name="Ouadi S."/>
            <person name="Bakaher N."/>
            <person name="Bovet L."/>
            <person name="Willig A."/>
            <person name="Goepfert S."/>
            <person name="Peitsch M.C."/>
            <person name="Ivanov N.V."/>
        </authorList>
    </citation>
    <scope>NUCLEOTIDE SEQUENCE [LARGE SCALE GENOMIC DNA]</scope>
</reference>
<dbReference type="AlphaFoldDB" id="A0A1S3YM74"/>